<dbReference type="PANTHER" id="PTHR11157">
    <property type="entry name" value="FATTY ACID ACYL TRANSFERASE-RELATED"/>
    <property type="match status" value="1"/>
</dbReference>
<feature type="transmembrane region" description="Helical" evidence="10 11">
    <location>
        <begin position="147"/>
        <end position="164"/>
    </location>
</feature>
<protein>
    <recommendedName>
        <fullName evidence="10">Elongation of very long chain fatty acids protein 2</fullName>
        <ecNumber evidence="10">2.3.1.199</ecNumber>
    </recommendedName>
    <alternativeName>
        <fullName evidence="10">3-keto acyl-CoA synthase ELOVL2</fullName>
    </alternativeName>
    <alternativeName>
        <fullName evidence="10">ELOVL fatty acid elongase 2</fullName>
        <shortName evidence="10">ELOVL FA elongase 2</shortName>
    </alternativeName>
    <alternativeName>
        <fullName evidence="10">Very long chain 3-ketoacyl-CoA synthase 2</fullName>
    </alternativeName>
    <alternativeName>
        <fullName evidence="10">Very long chain 3-oxoacyl-CoA synthase 2</fullName>
    </alternativeName>
</protein>
<comment type="pathway">
    <text evidence="10">Lipid metabolism; polyunsaturated fatty acid biosynthesis.</text>
</comment>
<evidence type="ECO:0000256" key="3">
    <source>
        <dbReference type="ARBA" id="ARBA00022679"/>
    </source>
</evidence>
<dbReference type="InParanoid" id="H9GE48"/>
<keyword evidence="6 10" id="KW-1133">Transmembrane helix</keyword>
<dbReference type="RefSeq" id="XP_008113195.1">
    <property type="nucleotide sequence ID" value="XM_008114988.2"/>
</dbReference>
<evidence type="ECO:0000256" key="1">
    <source>
        <dbReference type="ARBA" id="ARBA00004141"/>
    </source>
</evidence>
<dbReference type="GO" id="GO:1901570">
    <property type="term" value="P:fatty acid derivative biosynthetic process"/>
    <property type="evidence" value="ECO:0007669"/>
    <property type="project" value="Ensembl"/>
</dbReference>
<feature type="transmembrane region" description="Helical" evidence="10 11">
    <location>
        <begin position="68"/>
        <end position="91"/>
    </location>
</feature>
<accession>H9GE48</accession>
<evidence type="ECO:0000256" key="10">
    <source>
        <dbReference type="HAMAP-Rule" id="MF_03202"/>
    </source>
</evidence>
<dbReference type="OrthoDB" id="434092at2759"/>
<gene>
    <name evidence="10 12" type="primary">ELOVL2</name>
</gene>
<keyword evidence="7 10" id="KW-0443">Lipid metabolism</keyword>
<dbReference type="GO" id="GO:0034625">
    <property type="term" value="P:fatty acid elongation, monounsaturated fatty acid"/>
    <property type="evidence" value="ECO:0000318"/>
    <property type="project" value="GO_Central"/>
</dbReference>
<dbReference type="GO" id="GO:0042761">
    <property type="term" value="P:very long-chain fatty acid biosynthetic process"/>
    <property type="evidence" value="ECO:0000318"/>
    <property type="project" value="GO_Central"/>
</dbReference>
<organism evidence="12 13">
    <name type="scientific">Anolis carolinensis</name>
    <name type="common">Green anole</name>
    <name type="synonym">American chameleon</name>
    <dbReference type="NCBI Taxonomy" id="28377"/>
    <lineage>
        <taxon>Eukaryota</taxon>
        <taxon>Metazoa</taxon>
        <taxon>Chordata</taxon>
        <taxon>Craniata</taxon>
        <taxon>Vertebrata</taxon>
        <taxon>Euteleostomi</taxon>
        <taxon>Lepidosauria</taxon>
        <taxon>Squamata</taxon>
        <taxon>Bifurcata</taxon>
        <taxon>Unidentata</taxon>
        <taxon>Episquamata</taxon>
        <taxon>Toxicofera</taxon>
        <taxon>Iguania</taxon>
        <taxon>Dactyloidae</taxon>
        <taxon>Anolis</taxon>
    </lineage>
</organism>
<dbReference type="PANTHER" id="PTHR11157:SF16">
    <property type="entry name" value="ELONGATION OF VERY LONG CHAIN FATTY ACIDS PROTEIN 2"/>
    <property type="match status" value="1"/>
</dbReference>
<feature type="short sequence motif" description="Di-lysine motif" evidence="10">
    <location>
        <begin position="294"/>
        <end position="297"/>
    </location>
</feature>
<dbReference type="GeneTree" id="ENSGT01050000244838"/>
<dbReference type="GO" id="GO:0009922">
    <property type="term" value="F:fatty acid elongase activity"/>
    <property type="evidence" value="ECO:0000318"/>
    <property type="project" value="GO_Central"/>
</dbReference>
<evidence type="ECO:0000256" key="5">
    <source>
        <dbReference type="ARBA" id="ARBA00022832"/>
    </source>
</evidence>
<keyword evidence="9 10" id="KW-0275">Fatty acid biosynthesis</keyword>
<dbReference type="Proteomes" id="UP000001646">
    <property type="component" value="Unplaced"/>
</dbReference>
<comment type="domain">
    <text evidence="10">The C-terminal di-lysine motif may confer endoplasmic reticulum localization.</text>
</comment>
<dbReference type="CTD" id="54898"/>
<reference evidence="12" key="1">
    <citation type="submission" date="2009-12" db="EMBL/GenBank/DDBJ databases">
        <title>The Genome Sequence of Anolis carolinensis (Green Anole Lizard).</title>
        <authorList>
            <consortium name="The Genome Sequencing Platform"/>
            <person name="Di Palma F."/>
            <person name="Alfoldi J."/>
            <person name="Heiman D."/>
            <person name="Young S."/>
            <person name="Grabherr M."/>
            <person name="Johnson J."/>
            <person name="Lander E.S."/>
            <person name="Lindblad-Toh K."/>
        </authorList>
    </citation>
    <scope>NUCLEOTIDE SEQUENCE [LARGE SCALE GENOMIC DNA]</scope>
    <source>
        <strain evidence="12">JBL SC #1</strain>
    </source>
</reference>
<evidence type="ECO:0000256" key="4">
    <source>
        <dbReference type="ARBA" id="ARBA00022692"/>
    </source>
</evidence>
<comment type="function">
    <text evidence="10">Catalyzes the first and rate-limiting reaction of the four reactions that constitute the long-chain fatty acids elongation cycle. This endoplasmic reticulum-bound enzymatic process allows the addition of 2 carbons to the chain of long- and very long-chain fatty acids (VLCFAs) per cycle. Acts specifically toward polyunsaturated acyl-CoA with the higher activity toward C20:4(n-6) acyl-CoA. Condensing enzyme that catalyzes the synthesis of polyunsaturated very long chain fatty acid (C20- and C22-PUFA). May participate to the production of polyunsaturated VLCFAs of different chain lengths that are involved in multiple biological processes as precursors of membrane lipids and lipid mediators.</text>
</comment>
<feature type="transmembrane region" description="Helical" evidence="10 11">
    <location>
        <begin position="204"/>
        <end position="224"/>
    </location>
</feature>
<proteinExistence type="inferred from homology"/>
<evidence type="ECO:0000313" key="12">
    <source>
        <dbReference type="Ensembl" id="ENSACAP00000008440.3"/>
    </source>
</evidence>
<dbReference type="GO" id="GO:0006636">
    <property type="term" value="P:unsaturated fatty acid biosynthetic process"/>
    <property type="evidence" value="ECO:0007669"/>
    <property type="project" value="UniProtKB-UniRule"/>
</dbReference>
<keyword evidence="8 10" id="KW-0472">Membrane</keyword>
<reference evidence="12" key="3">
    <citation type="submission" date="2025-09" db="UniProtKB">
        <authorList>
            <consortium name="Ensembl"/>
        </authorList>
    </citation>
    <scope>IDENTIFICATION</scope>
</reference>
<dbReference type="KEGG" id="acs:100558809"/>
<evidence type="ECO:0000256" key="11">
    <source>
        <dbReference type="RuleBase" id="RU361115"/>
    </source>
</evidence>
<dbReference type="PROSITE" id="PS01188">
    <property type="entry name" value="ELO"/>
    <property type="match status" value="1"/>
</dbReference>
<dbReference type="InterPro" id="IPR002076">
    <property type="entry name" value="ELO_fam"/>
</dbReference>
<name>H9GE48_ANOCA</name>
<dbReference type="FunCoup" id="H9GE48">
    <property type="interactions" value="125"/>
</dbReference>
<evidence type="ECO:0000256" key="8">
    <source>
        <dbReference type="ARBA" id="ARBA00023136"/>
    </source>
</evidence>
<keyword evidence="13" id="KW-1185">Reference proteome</keyword>
<dbReference type="Pfam" id="PF01151">
    <property type="entry name" value="ELO"/>
    <property type="match status" value="1"/>
</dbReference>
<dbReference type="AlphaFoldDB" id="H9GE48"/>
<feature type="transmembrane region" description="Helical" evidence="10 11">
    <location>
        <begin position="36"/>
        <end position="56"/>
    </location>
</feature>
<dbReference type="InterPro" id="IPR030457">
    <property type="entry name" value="ELO_CS"/>
</dbReference>
<keyword evidence="10" id="KW-0256">Endoplasmic reticulum</keyword>
<reference evidence="12" key="2">
    <citation type="submission" date="2025-08" db="UniProtKB">
        <authorList>
            <consortium name="Ensembl"/>
        </authorList>
    </citation>
    <scope>IDENTIFICATION</scope>
</reference>
<evidence type="ECO:0000256" key="6">
    <source>
        <dbReference type="ARBA" id="ARBA00022989"/>
    </source>
</evidence>
<dbReference type="UniPathway" id="UPA00658"/>
<feature type="transmembrane region" description="Helical" evidence="10 11">
    <location>
        <begin position="170"/>
        <end position="192"/>
    </location>
</feature>
<comment type="similarity">
    <text evidence="10">Belongs to the ELO family. ELOVL2 subfamily.</text>
</comment>
<comment type="subcellular location">
    <subcellularLocation>
        <location evidence="10">Endoplasmic reticulum membrane</location>
        <topology evidence="10">Multi-pass membrane protein</topology>
    </subcellularLocation>
    <subcellularLocation>
        <location evidence="1">Membrane</location>
        <topology evidence="1">Multi-pass membrane protein</topology>
    </subcellularLocation>
</comment>
<keyword evidence="5 10" id="KW-0276">Fatty acid metabolism</keyword>
<dbReference type="eggNOG" id="KOG3071">
    <property type="taxonomic scope" value="Eukaryota"/>
</dbReference>
<evidence type="ECO:0000256" key="7">
    <source>
        <dbReference type="ARBA" id="ARBA00023098"/>
    </source>
</evidence>
<dbReference type="EC" id="2.3.1.199" evidence="10"/>
<dbReference type="GO" id="GO:0019367">
    <property type="term" value="P:fatty acid elongation, saturated fatty acid"/>
    <property type="evidence" value="ECO:0000318"/>
    <property type="project" value="GO_Central"/>
</dbReference>
<dbReference type="GO" id="GO:0043651">
    <property type="term" value="P:linoleic acid metabolic process"/>
    <property type="evidence" value="ECO:0007669"/>
    <property type="project" value="Ensembl"/>
</dbReference>
<dbReference type="GO" id="GO:0030148">
    <property type="term" value="P:sphingolipid biosynthetic process"/>
    <property type="evidence" value="ECO:0000318"/>
    <property type="project" value="GO_Central"/>
</dbReference>
<evidence type="ECO:0000256" key="2">
    <source>
        <dbReference type="ARBA" id="ARBA00022516"/>
    </source>
</evidence>
<dbReference type="STRING" id="28377.ENSACAP00000008440"/>
<dbReference type="GO" id="GO:0034626">
    <property type="term" value="P:fatty acid elongation, polyunsaturated fatty acid"/>
    <property type="evidence" value="ECO:0000318"/>
    <property type="project" value="GO_Central"/>
</dbReference>
<sequence length="297" mass="34780">MEQLKAFDQEVNEFVDYLFGPRDPRVRGWLLLDSCLPTLFLTFLYLVFIFLGTAFMKNRPALSLRGLLIVYNLGVTVLSFYMLIELILATWEGGYNLQCQNLDSAGEADIRVAKVLWWYYFSKVIEFADTMFFVLRKKNSQITFLHVYHHATMFNIWWCVMNWIPCGQSFFGPTLNSFIHVLMYSYYGLSVIPSMRKYLWWKKYLTQAQLIQFVLTITHTLSAAVKPCGFPFGCLMFQSSYMTTLVILFVNFYVKTYRKRPSRTDTKEVPLVMEVKNGFHKDYLMAANGALDYKKAQ</sequence>
<dbReference type="Bgee" id="ENSACAG00000008616">
    <property type="expression patterns" value="Expressed in liver and 11 other cell types or tissues"/>
</dbReference>
<dbReference type="GeneID" id="100558809"/>
<dbReference type="HOGENOM" id="CLU_048483_0_1_1"/>
<keyword evidence="4 10" id="KW-0812">Transmembrane</keyword>
<comment type="catalytic activity">
    <reaction evidence="10 11">
        <text>a very-long-chain acyl-CoA + malonyl-CoA + H(+) = a very-long-chain 3-oxoacyl-CoA + CO2 + CoA</text>
        <dbReference type="Rhea" id="RHEA:32727"/>
        <dbReference type="ChEBI" id="CHEBI:15378"/>
        <dbReference type="ChEBI" id="CHEBI:16526"/>
        <dbReference type="ChEBI" id="CHEBI:57287"/>
        <dbReference type="ChEBI" id="CHEBI:57384"/>
        <dbReference type="ChEBI" id="CHEBI:90725"/>
        <dbReference type="ChEBI" id="CHEBI:90736"/>
        <dbReference type="EC" id="2.3.1.199"/>
    </reaction>
</comment>
<keyword evidence="3 10" id="KW-0808">Transferase</keyword>
<keyword evidence="2 10" id="KW-0444">Lipid biosynthesis</keyword>
<dbReference type="GO" id="GO:0036109">
    <property type="term" value="P:alpha-linolenic acid metabolic process"/>
    <property type="evidence" value="ECO:0007669"/>
    <property type="project" value="Ensembl"/>
</dbReference>
<feature type="transmembrane region" description="Helical" evidence="10 11">
    <location>
        <begin position="117"/>
        <end position="135"/>
    </location>
</feature>
<dbReference type="Ensembl" id="ENSACAT00000008622.4">
    <property type="protein sequence ID" value="ENSACAP00000008440.3"/>
    <property type="gene ID" value="ENSACAG00000008616.4"/>
</dbReference>
<dbReference type="GO" id="GO:0005789">
    <property type="term" value="C:endoplasmic reticulum membrane"/>
    <property type="evidence" value="ECO:0000318"/>
    <property type="project" value="GO_Central"/>
</dbReference>
<dbReference type="InterPro" id="IPR033680">
    <property type="entry name" value="ELOVL2"/>
</dbReference>
<dbReference type="GO" id="GO:0042759">
    <property type="term" value="P:long-chain fatty acid biosynthetic process"/>
    <property type="evidence" value="ECO:0007669"/>
    <property type="project" value="Ensembl"/>
</dbReference>
<feature type="transmembrane region" description="Helical" evidence="10 11">
    <location>
        <begin position="230"/>
        <end position="254"/>
    </location>
</feature>
<evidence type="ECO:0000313" key="13">
    <source>
        <dbReference type="Proteomes" id="UP000001646"/>
    </source>
</evidence>
<evidence type="ECO:0000256" key="9">
    <source>
        <dbReference type="ARBA" id="ARBA00023160"/>
    </source>
</evidence>
<dbReference type="HAMAP" id="MF_03202">
    <property type="entry name" value="VLCF_elongase_2"/>
    <property type="match status" value="1"/>
</dbReference>